<name>Q5Z6P1_ORYSJ</name>
<sequence length="127" mass="13760">MASTDFRGPFVHLILGDVPFLSDVLSRVVSGEGGLTHTQIVVVFGGFGGNQQATQQGKAGPGNSVHAGNEVSFSILTHGIHLKFVRLYHRHHLASLKLKVKREARLKRPLGAIVAAMPRISNDCIHY</sequence>
<accession>Q5Z6P1</accession>
<gene>
    <name evidence="1" type="primary">OJ1001_B06.13</name>
</gene>
<proteinExistence type="predicted"/>
<protein>
    <submittedName>
        <fullName evidence="1">Uncharacterized protein</fullName>
    </submittedName>
</protein>
<evidence type="ECO:0000313" key="1">
    <source>
        <dbReference type="EMBL" id="BAD54378.1"/>
    </source>
</evidence>
<reference evidence="2" key="2">
    <citation type="journal article" date="2008" name="Nucleic Acids Res.">
        <title>The rice annotation project database (RAP-DB): 2008 update.</title>
        <authorList>
            <consortium name="The rice annotation project (RAP)"/>
        </authorList>
    </citation>
    <scope>GENOME REANNOTATION</scope>
    <source>
        <strain evidence="2">cv. Nipponbare</strain>
    </source>
</reference>
<dbReference type="EMBL" id="AP005382">
    <property type="protein sequence ID" value="BAD54378.1"/>
    <property type="molecule type" value="Genomic_DNA"/>
</dbReference>
<evidence type="ECO:0000313" key="2">
    <source>
        <dbReference type="Proteomes" id="UP000000763"/>
    </source>
</evidence>
<dbReference type="Proteomes" id="UP000000763">
    <property type="component" value="Chromosome 6"/>
</dbReference>
<reference evidence="2" key="1">
    <citation type="journal article" date="2005" name="Nature">
        <title>The map-based sequence of the rice genome.</title>
        <authorList>
            <consortium name="International rice genome sequencing project (IRGSP)"/>
            <person name="Matsumoto T."/>
            <person name="Wu J."/>
            <person name="Kanamori H."/>
            <person name="Katayose Y."/>
            <person name="Fujisawa M."/>
            <person name="Namiki N."/>
            <person name="Mizuno H."/>
            <person name="Yamamoto K."/>
            <person name="Antonio B.A."/>
            <person name="Baba T."/>
            <person name="Sakata K."/>
            <person name="Nagamura Y."/>
            <person name="Aoki H."/>
            <person name="Arikawa K."/>
            <person name="Arita K."/>
            <person name="Bito T."/>
            <person name="Chiden Y."/>
            <person name="Fujitsuka N."/>
            <person name="Fukunaka R."/>
            <person name="Hamada M."/>
            <person name="Harada C."/>
            <person name="Hayashi A."/>
            <person name="Hijishita S."/>
            <person name="Honda M."/>
            <person name="Hosokawa S."/>
            <person name="Ichikawa Y."/>
            <person name="Idonuma A."/>
            <person name="Iijima M."/>
            <person name="Ikeda M."/>
            <person name="Ikeno M."/>
            <person name="Ito K."/>
            <person name="Ito S."/>
            <person name="Ito T."/>
            <person name="Ito Y."/>
            <person name="Ito Y."/>
            <person name="Iwabuchi A."/>
            <person name="Kamiya K."/>
            <person name="Karasawa W."/>
            <person name="Kurita K."/>
            <person name="Katagiri S."/>
            <person name="Kikuta A."/>
            <person name="Kobayashi H."/>
            <person name="Kobayashi N."/>
            <person name="Machita K."/>
            <person name="Maehara T."/>
            <person name="Masukawa M."/>
            <person name="Mizubayashi T."/>
            <person name="Mukai Y."/>
            <person name="Nagasaki H."/>
            <person name="Nagata Y."/>
            <person name="Naito S."/>
            <person name="Nakashima M."/>
            <person name="Nakama Y."/>
            <person name="Nakamichi Y."/>
            <person name="Nakamura M."/>
            <person name="Meguro A."/>
            <person name="Negishi M."/>
            <person name="Ohta I."/>
            <person name="Ohta T."/>
            <person name="Okamoto M."/>
            <person name="Ono N."/>
            <person name="Saji S."/>
            <person name="Sakaguchi M."/>
            <person name="Sakai K."/>
            <person name="Shibata M."/>
            <person name="Shimokawa T."/>
            <person name="Song J."/>
            <person name="Takazaki Y."/>
            <person name="Terasawa K."/>
            <person name="Tsugane M."/>
            <person name="Tsuji K."/>
            <person name="Ueda S."/>
            <person name="Waki K."/>
            <person name="Yamagata H."/>
            <person name="Yamamoto M."/>
            <person name="Yamamoto S."/>
            <person name="Yamane H."/>
            <person name="Yoshiki S."/>
            <person name="Yoshihara R."/>
            <person name="Yukawa K."/>
            <person name="Zhong H."/>
            <person name="Yano M."/>
            <person name="Yuan Q."/>
            <person name="Ouyang S."/>
            <person name="Liu J."/>
            <person name="Jones K.M."/>
            <person name="Gansberger K."/>
            <person name="Moffat K."/>
            <person name="Hill J."/>
            <person name="Bera J."/>
            <person name="Fadrosh D."/>
            <person name="Jin S."/>
            <person name="Johri S."/>
            <person name="Kim M."/>
            <person name="Overton L."/>
            <person name="Reardon M."/>
            <person name="Tsitrin T."/>
            <person name="Vuong H."/>
            <person name="Weaver B."/>
            <person name="Ciecko A."/>
            <person name="Tallon L."/>
            <person name="Jackson J."/>
            <person name="Pai G."/>
            <person name="Aken S.V."/>
            <person name="Utterback T."/>
            <person name="Reidmuller S."/>
            <person name="Feldblyum T."/>
            <person name="Hsiao J."/>
            <person name="Zismann V."/>
            <person name="Iobst S."/>
            <person name="de Vazeille A.R."/>
            <person name="Buell C.R."/>
            <person name="Ying K."/>
            <person name="Li Y."/>
            <person name="Lu T."/>
            <person name="Huang Y."/>
            <person name="Zhao Q."/>
            <person name="Feng Q."/>
            <person name="Zhang L."/>
            <person name="Zhu J."/>
            <person name="Weng Q."/>
            <person name="Mu J."/>
            <person name="Lu Y."/>
            <person name="Fan D."/>
            <person name="Liu Y."/>
            <person name="Guan J."/>
            <person name="Zhang Y."/>
            <person name="Yu S."/>
            <person name="Liu X."/>
            <person name="Zhang Y."/>
            <person name="Hong G."/>
            <person name="Han B."/>
            <person name="Choisne N."/>
            <person name="Demange N."/>
            <person name="Orjeda G."/>
            <person name="Samain S."/>
            <person name="Cattolico L."/>
            <person name="Pelletier E."/>
            <person name="Couloux A."/>
            <person name="Segurens B."/>
            <person name="Wincker P."/>
            <person name="D'Hont A."/>
            <person name="Scarpelli C."/>
            <person name="Weissenbach J."/>
            <person name="Salanoubat M."/>
            <person name="Quetier F."/>
            <person name="Yu Y."/>
            <person name="Kim H.R."/>
            <person name="Rambo T."/>
            <person name="Currie J."/>
            <person name="Collura K."/>
            <person name="Luo M."/>
            <person name="Yang T."/>
            <person name="Ammiraju J.S.S."/>
            <person name="Engler F."/>
            <person name="Soderlund C."/>
            <person name="Wing R.A."/>
            <person name="Palmer L.E."/>
            <person name="de la Bastide M."/>
            <person name="Spiegel L."/>
            <person name="Nascimento L."/>
            <person name="Zutavern T."/>
            <person name="O'Shaughnessy A."/>
            <person name="Dike S."/>
            <person name="Dedhia N."/>
            <person name="Preston R."/>
            <person name="Balija V."/>
            <person name="McCombie W.R."/>
            <person name="Chow T."/>
            <person name="Chen H."/>
            <person name="Chung M."/>
            <person name="Chen C."/>
            <person name="Shaw J."/>
            <person name="Wu H."/>
            <person name="Hsiao K."/>
            <person name="Chao Y."/>
            <person name="Chu M."/>
            <person name="Cheng C."/>
            <person name="Hour A."/>
            <person name="Lee P."/>
            <person name="Lin S."/>
            <person name="Lin Y."/>
            <person name="Liou J."/>
            <person name="Liu S."/>
            <person name="Hsing Y."/>
            <person name="Raghuvanshi S."/>
            <person name="Mohanty A."/>
            <person name="Bharti A.K."/>
            <person name="Gaur A."/>
            <person name="Gupta V."/>
            <person name="Kumar D."/>
            <person name="Ravi V."/>
            <person name="Vij S."/>
            <person name="Kapur A."/>
            <person name="Khurana P."/>
            <person name="Khurana P."/>
            <person name="Khurana J.P."/>
            <person name="Tyagi A.K."/>
            <person name="Gaikwad K."/>
            <person name="Singh A."/>
            <person name="Dalal V."/>
            <person name="Srivastava S."/>
            <person name="Dixit A."/>
            <person name="Pal A.K."/>
            <person name="Ghazi I.A."/>
            <person name="Yadav M."/>
            <person name="Pandit A."/>
            <person name="Bhargava A."/>
            <person name="Sureshbabu K."/>
            <person name="Batra K."/>
            <person name="Sharma T.R."/>
            <person name="Mohapatra T."/>
            <person name="Singh N.K."/>
            <person name="Messing J."/>
            <person name="Nelson A.B."/>
            <person name="Fuks G."/>
            <person name="Kavchok S."/>
            <person name="Keizer G."/>
            <person name="Linton E."/>
            <person name="Llaca V."/>
            <person name="Song R."/>
            <person name="Tanyolac B."/>
            <person name="Young S."/>
            <person name="Ho-Il K."/>
            <person name="Hahn J.H."/>
            <person name="Sangsakoo G."/>
            <person name="Vanavichit A."/>
            <person name="de Mattos Luiz.A.T."/>
            <person name="Zimmer P.D."/>
            <person name="Malone G."/>
            <person name="Dellagostin O."/>
            <person name="de Oliveira A.C."/>
            <person name="Bevan M."/>
            <person name="Bancroft I."/>
            <person name="Minx P."/>
            <person name="Cordum H."/>
            <person name="Wilson R."/>
            <person name="Cheng Z."/>
            <person name="Jin W."/>
            <person name="Jiang J."/>
            <person name="Leong S.A."/>
            <person name="Iwama H."/>
            <person name="Gojobori T."/>
            <person name="Itoh T."/>
            <person name="Niimura Y."/>
            <person name="Fujii Y."/>
            <person name="Habara T."/>
            <person name="Sakai H."/>
            <person name="Sato Y."/>
            <person name="Wilson G."/>
            <person name="Kumar K."/>
            <person name="McCouch S."/>
            <person name="Juretic N."/>
            <person name="Hoen D."/>
            <person name="Wright S."/>
            <person name="Bruskiewich R."/>
            <person name="Bureau T."/>
            <person name="Miyao A."/>
            <person name="Hirochika H."/>
            <person name="Nishikawa T."/>
            <person name="Kadowaki K."/>
            <person name="Sugiura M."/>
            <person name="Burr B."/>
            <person name="Sasaki T."/>
        </authorList>
    </citation>
    <scope>NUCLEOTIDE SEQUENCE [LARGE SCALE GENOMIC DNA]</scope>
    <source>
        <strain evidence="2">cv. Nipponbare</strain>
    </source>
</reference>
<dbReference type="AlphaFoldDB" id="Q5Z6P1"/>
<organism evidence="1 2">
    <name type="scientific">Oryza sativa subsp. japonica</name>
    <name type="common">Rice</name>
    <dbReference type="NCBI Taxonomy" id="39947"/>
    <lineage>
        <taxon>Eukaryota</taxon>
        <taxon>Viridiplantae</taxon>
        <taxon>Streptophyta</taxon>
        <taxon>Embryophyta</taxon>
        <taxon>Tracheophyta</taxon>
        <taxon>Spermatophyta</taxon>
        <taxon>Magnoliopsida</taxon>
        <taxon>Liliopsida</taxon>
        <taxon>Poales</taxon>
        <taxon>Poaceae</taxon>
        <taxon>BOP clade</taxon>
        <taxon>Oryzoideae</taxon>
        <taxon>Oryzeae</taxon>
        <taxon>Oryzinae</taxon>
        <taxon>Oryza</taxon>
        <taxon>Oryza sativa</taxon>
    </lineage>
</organism>